<comment type="caution">
    <text evidence="2">The sequence shown here is derived from an EMBL/GenBank/DDBJ whole genome shotgun (WGS) entry which is preliminary data.</text>
</comment>
<sequence length="138" mass="15836">MKKIVFTLTLIMMMAFSGLCFASDGSDLNKEQKIAETFMGVFTKEQAPEYAVVSKDFSDNLKKSVSERTYKKLPAEVKEKFGNVKDVNFRAFEKFEQEDRVTYLATFDKQPVAAIIFVFDKNQKLVNYVFTPIQQASK</sequence>
<evidence type="ECO:0000313" key="4">
    <source>
        <dbReference type="Proteomes" id="UP000284662"/>
    </source>
</evidence>
<evidence type="ECO:0000313" key="2">
    <source>
        <dbReference type="EMBL" id="RGQ02264.1"/>
    </source>
</evidence>
<dbReference type="EMBL" id="QRST01000045">
    <property type="protein sequence ID" value="RGQ02264.1"/>
    <property type="molecule type" value="Genomic_DNA"/>
</dbReference>
<dbReference type="AlphaFoldDB" id="A0A411ZHF8"/>
<dbReference type="Gene3D" id="3.10.450.590">
    <property type="match status" value="1"/>
</dbReference>
<keyword evidence="1" id="KW-0732">Signal</keyword>
<accession>A0A411ZHF8</accession>
<reference evidence="4 5" key="1">
    <citation type="submission" date="2018-08" db="EMBL/GenBank/DDBJ databases">
        <title>A genome reference for cultivated species of the human gut microbiota.</title>
        <authorList>
            <person name="Zou Y."/>
            <person name="Xue W."/>
            <person name="Luo G."/>
        </authorList>
    </citation>
    <scope>NUCLEOTIDE SEQUENCE [LARGE SCALE GENOMIC DNA]</scope>
    <source>
        <strain evidence="3 5">AF27-12</strain>
        <strain evidence="2 4">AF29-2</strain>
    </source>
</reference>
<feature type="signal peptide" evidence="1">
    <location>
        <begin position="1"/>
        <end position="22"/>
    </location>
</feature>
<dbReference type="Proteomes" id="UP000284662">
    <property type="component" value="Unassembled WGS sequence"/>
</dbReference>
<evidence type="ECO:0000313" key="3">
    <source>
        <dbReference type="EMBL" id="RGQ79197.1"/>
    </source>
</evidence>
<proteinExistence type="predicted"/>
<organism evidence="2 4">
    <name type="scientific">Megamonas rupellensis</name>
    <dbReference type="NCBI Taxonomy" id="491921"/>
    <lineage>
        <taxon>Bacteria</taxon>
        <taxon>Bacillati</taxon>
        <taxon>Bacillota</taxon>
        <taxon>Negativicutes</taxon>
        <taxon>Selenomonadales</taxon>
        <taxon>Selenomonadaceae</taxon>
        <taxon>Megamonas</taxon>
    </lineage>
</organism>
<evidence type="ECO:0000256" key="1">
    <source>
        <dbReference type="SAM" id="SignalP"/>
    </source>
</evidence>
<name>A0A411ZHF8_9FIRM</name>
<dbReference type="Proteomes" id="UP000286147">
    <property type="component" value="Unassembled WGS sequence"/>
</dbReference>
<dbReference type="RefSeq" id="WP_117977139.1">
    <property type="nucleotide sequence ID" value="NZ_NAKQ01000003.1"/>
</dbReference>
<gene>
    <name evidence="3" type="ORF">DWY77_09915</name>
    <name evidence="2" type="ORF">DWZ11_11580</name>
</gene>
<feature type="chain" id="PRO_5033414571" evidence="1">
    <location>
        <begin position="23"/>
        <end position="138"/>
    </location>
</feature>
<protein>
    <submittedName>
        <fullName evidence="2">DUF3887 domain-containing protein</fullName>
    </submittedName>
</protein>
<dbReference type="EMBL" id="QRTP01000031">
    <property type="protein sequence ID" value="RGQ79197.1"/>
    <property type="molecule type" value="Genomic_DNA"/>
</dbReference>
<evidence type="ECO:0000313" key="5">
    <source>
        <dbReference type="Proteomes" id="UP000286147"/>
    </source>
</evidence>